<reference evidence="2 3" key="1">
    <citation type="submission" date="2014-10" db="EMBL/GenBank/DDBJ databases">
        <title>Pedobacter Kyungheensis.</title>
        <authorList>
            <person name="Anderson B.M."/>
            <person name="Newman J.D."/>
        </authorList>
    </citation>
    <scope>NUCLEOTIDE SEQUENCE [LARGE SCALE GENOMIC DNA]</scope>
    <source>
        <strain evidence="2 3">KACC 16221</strain>
    </source>
</reference>
<organism evidence="2 3">
    <name type="scientific">Pedobacter kyungheensis</name>
    <dbReference type="NCBI Taxonomy" id="1069985"/>
    <lineage>
        <taxon>Bacteria</taxon>
        <taxon>Pseudomonadati</taxon>
        <taxon>Bacteroidota</taxon>
        <taxon>Sphingobacteriia</taxon>
        <taxon>Sphingobacteriales</taxon>
        <taxon>Sphingobacteriaceae</taxon>
        <taxon>Pedobacter</taxon>
    </lineage>
</organism>
<keyword evidence="1" id="KW-1133">Transmembrane helix</keyword>
<protein>
    <recommendedName>
        <fullName evidence="4">DUF3592 domain-containing protein</fullName>
    </recommendedName>
</protein>
<evidence type="ECO:0000313" key="3">
    <source>
        <dbReference type="Proteomes" id="UP000031246"/>
    </source>
</evidence>
<name>A0A0C1FJD3_9SPHI</name>
<dbReference type="AlphaFoldDB" id="A0A0C1FJD3"/>
<dbReference type="Proteomes" id="UP000031246">
    <property type="component" value="Unassembled WGS sequence"/>
</dbReference>
<gene>
    <name evidence="2" type="ORF">OC25_15115</name>
</gene>
<sequence>MYNLVYKNQLFFLFLIILFLIHSVFKYRQNHILEAESSKSKEVISQVRCSFASQSTSSIKIIKSGRRYSIELPAKRCINYAVGDTVQLFYNKKYDYYYLPGLLYLYKQRVVYCLIGIGLLLLPWKFFNLKFFKIF</sequence>
<accession>A0A0C1FJD3</accession>
<comment type="caution">
    <text evidence="2">The sequence shown here is derived from an EMBL/GenBank/DDBJ whole genome shotgun (WGS) entry which is preliminary data.</text>
</comment>
<keyword evidence="1" id="KW-0812">Transmembrane</keyword>
<keyword evidence="3" id="KW-1185">Reference proteome</keyword>
<evidence type="ECO:0008006" key="4">
    <source>
        <dbReference type="Google" id="ProtNLM"/>
    </source>
</evidence>
<proteinExistence type="predicted"/>
<feature type="transmembrane region" description="Helical" evidence="1">
    <location>
        <begin position="109"/>
        <end position="127"/>
    </location>
</feature>
<keyword evidence="1" id="KW-0472">Membrane</keyword>
<evidence type="ECO:0000256" key="1">
    <source>
        <dbReference type="SAM" id="Phobius"/>
    </source>
</evidence>
<evidence type="ECO:0000313" key="2">
    <source>
        <dbReference type="EMBL" id="KIA93022.1"/>
    </source>
</evidence>
<dbReference type="EMBL" id="JSYN01000017">
    <property type="protein sequence ID" value="KIA93022.1"/>
    <property type="molecule type" value="Genomic_DNA"/>
</dbReference>